<dbReference type="AlphaFoldDB" id="A0ABD5PCT2"/>
<reference evidence="2 3" key="1">
    <citation type="journal article" date="2019" name="Int. J. Syst. Evol. Microbiol.">
        <title>The Global Catalogue of Microorganisms (GCM) 10K type strain sequencing project: providing services to taxonomists for standard genome sequencing and annotation.</title>
        <authorList>
            <consortium name="The Broad Institute Genomics Platform"/>
            <consortium name="The Broad Institute Genome Sequencing Center for Infectious Disease"/>
            <person name="Wu L."/>
            <person name="Ma J."/>
        </authorList>
    </citation>
    <scope>NUCLEOTIDE SEQUENCE [LARGE SCALE GENOMIC DNA]</scope>
    <source>
        <strain evidence="2 3">CGMCC 1.12553</strain>
    </source>
</reference>
<gene>
    <name evidence="2" type="ORF">ACFO0N_11550</name>
</gene>
<keyword evidence="1" id="KW-0812">Transmembrane</keyword>
<dbReference type="RefSeq" id="WP_267623654.1">
    <property type="nucleotide sequence ID" value="NZ_JAODIW010000008.1"/>
</dbReference>
<organism evidence="2 3">
    <name type="scientific">Halobium salinum</name>
    <dbReference type="NCBI Taxonomy" id="1364940"/>
    <lineage>
        <taxon>Archaea</taxon>
        <taxon>Methanobacteriati</taxon>
        <taxon>Methanobacteriota</taxon>
        <taxon>Stenosarchaea group</taxon>
        <taxon>Halobacteria</taxon>
        <taxon>Halobacteriales</taxon>
        <taxon>Haloferacaceae</taxon>
        <taxon>Halobium</taxon>
    </lineage>
</organism>
<evidence type="ECO:0000313" key="2">
    <source>
        <dbReference type="EMBL" id="MFC4358576.1"/>
    </source>
</evidence>
<accession>A0ABD5PCT2</accession>
<dbReference type="EMBL" id="JBHSDS010000006">
    <property type="protein sequence ID" value="MFC4358576.1"/>
    <property type="molecule type" value="Genomic_DNA"/>
</dbReference>
<keyword evidence="1" id="KW-0472">Membrane</keyword>
<dbReference type="Proteomes" id="UP001595921">
    <property type="component" value="Unassembled WGS sequence"/>
</dbReference>
<comment type="caution">
    <text evidence="2">The sequence shown here is derived from an EMBL/GenBank/DDBJ whole genome shotgun (WGS) entry which is preliminary data.</text>
</comment>
<name>A0ABD5PCT2_9EURY</name>
<proteinExistence type="predicted"/>
<protein>
    <submittedName>
        <fullName evidence="2">Uncharacterized protein</fullName>
    </submittedName>
</protein>
<sequence length="162" mass="16578">MSRALPSVRSVLLGRSRRATVVALTLAVVVSLAAVAFAASPFRRVDVLLFGRLTVWWVVLVGLLLLAFAEAVRNGGFLATVALAFAAVFSVLVVNAPVGGGVPSLGESVAFAAPFAATVGSALGATLFAVGRAVAAAGRLVRRRPRHDGATGDRGGTDIRSR</sequence>
<evidence type="ECO:0000313" key="3">
    <source>
        <dbReference type="Proteomes" id="UP001595921"/>
    </source>
</evidence>
<keyword evidence="1" id="KW-1133">Transmembrane helix</keyword>
<keyword evidence="3" id="KW-1185">Reference proteome</keyword>
<evidence type="ECO:0000256" key="1">
    <source>
        <dbReference type="SAM" id="Phobius"/>
    </source>
</evidence>
<feature type="transmembrane region" description="Helical" evidence="1">
    <location>
        <begin position="110"/>
        <end position="135"/>
    </location>
</feature>
<feature type="transmembrane region" description="Helical" evidence="1">
    <location>
        <begin position="76"/>
        <end position="98"/>
    </location>
</feature>
<feature type="transmembrane region" description="Helical" evidence="1">
    <location>
        <begin position="48"/>
        <end position="69"/>
    </location>
</feature>